<keyword evidence="10" id="KW-0234">DNA repair</keyword>
<dbReference type="Gene3D" id="1.25.40.80">
    <property type="match status" value="1"/>
</dbReference>
<comment type="caution">
    <text evidence="15">The sequence shown here is derived from an EMBL/GenBank/DDBJ whole genome shotgun (WGS) entry which is preliminary data.</text>
</comment>
<evidence type="ECO:0000259" key="14">
    <source>
        <dbReference type="PROSITE" id="PS51645"/>
    </source>
</evidence>
<evidence type="ECO:0000256" key="12">
    <source>
        <dbReference type="ARBA" id="ARBA00031671"/>
    </source>
</evidence>
<evidence type="ECO:0000313" key="15">
    <source>
        <dbReference type="EMBL" id="EFI33516.1"/>
    </source>
</evidence>
<dbReference type="Gene3D" id="1.10.579.10">
    <property type="entry name" value="DNA Cyclobutane Dipyrimidine Photolyase, subunit A, domain 3"/>
    <property type="match status" value="1"/>
</dbReference>
<dbReference type="GO" id="GO:0003677">
    <property type="term" value="F:DNA binding"/>
    <property type="evidence" value="ECO:0007669"/>
    <property type="project" value="UniProtKB-KW"/>
</dbReference>
<keyword evidence="6" id="KW-0285">Flavoprotein</keyword>
<evidence type="ECO:0000256" key="11">
    <source>
        <dbReference type="ARBA" id="ARBA00023239"/>
    </source>
</evidence>
<dbReference type="OrthoDB" id="9772484at2"/>
<dbReference type="SUPFAM" id="SSF52425">
    <property type="entry name" value="Cryptochrome/photolyase, N-terminal domain"/>
    <property type="match status" value="1"/>
</dbReference>
<dbReference type="RefSeq" id="WP_008870866.1">
    <property type="nucleotide sequence ID" value="NZ_ACJN02000003.1"/>
</dbReference>
<dbReference type="PROSITE" id="PS01083">
    <property type="entry name" value="DNA_PHOTOLYASES_2_1"/>
    <property type="match status" value="1"/>
</dbReference>
<sequence length="448" mass="51850">MRVHPRRIQEIRTGNQDSGPVIYWMSRDQRIKDNWALVHAQDLALHLSRPLRIVFCLADGFLQAGLRQFDFMLRGLHECAGVAESLNIPLDLVRGEAGLVLPAYLEKHRASFLVMDFDPLRIKKSWQKAVLDKTGIPAHLVDAHNIVPCWSTSQKQEYAARTIRPKIHRQLEEFLEDYPDVKPHPYPAQAGTGVDPDGLLQEMDLDKTITPVRWLSPGPAGAGEVLDDFMAHRLSLYHEQRNDPNMQVLSNLSPYLHFGHTSAQRVALQVKKQLDTPVQSREAFLEELIVRRELSDNFCHYNQNYDNFQGLPAWAQKTLDKHRSDSRDYLYEPQALEQGLTHDPLWNAAQTEMVKSGKMHGYMRMYWAKKILEWSRSPEQAIDTAIYLNDKYELDGRDPNGYTGIMWSIGGVHDRGWKERKIFGTVRYMNYNGCRRKFNVDAYIQKWI</sequence>
<dbReference type="Gene3D" id="3.40.50.620">
    <property type="entry name" value="HUPs"/>
    <property type="match status" value="1"/>
</dbReference>
<protein>
    <recommendedName>
        <fullName evidence="5">Deoxyribodipyrimidine photo-lyase</fullName>
        <ecNumber evidence="4">4.1.99.3</ecNumber>
    </recommendedName>
    <alternativeName>
        <fullName evidence="12">DNA photolyase</fullName>
    </alternativeName>
</protein>
<comment type="cofactor">
    <cofactor evidence="1">
        <name>(6R)-5,10-methylene-5,6,7,8-tetrahydrofolate</name>
        <dbReference type="ChEBI" id="CHEBI:15636"/>
    </cofactor>
</comment>
<dbReference type="PANTHER" id="PTHR10211:SF0">
    <property type="entry name" value="DEOXYRIBODIPYRIMIDINE PHOTO-LYASE"/>
    <property type="match status" value="1"/>
</dbReference>
<evidence type="ECO:0000256" key="3">
    <source>
        <dbReference type="ARBA" id="ARBA00006409"/>
    </source>
</evidence>
<dbReference type="FunFam" id="1.10.579.10:FF:000002">
    <property type="entry name" value="Deoxyribodipyrimidine photolyase"/>
    <property type="match status" value="1"/>
</dbReference>
<keyword evidence="7" id="KW-0227">DNA damage</keyword>
<dbReference type="InterPro" id="IPR052219">
    <property type="entry name" value="Photolyase_Class-2"/>
</dbReference>
<evidence type="ECO:0000256" key="7">
    <source>
        <dbReference type="ARBA" id="ARBA00022763"/>
    </source>
</evidence>
<keyword evidence="16" id="KW-1185">Reference proteome</keyword>
<keyword evidence="11" id="KW-0456">Lyase</keyword>
<evidence type="ECO:0000256" key="1">
    <source>
        <dbReference type="ARBA" id="ARBA00001932"/>
    </source>
</evidence>
<reference evidence="15" key="1">
    <citation type="submission" date="2010-05" db="EMBL/GenBank/DDBJ databases">
        <title>The draft genome of Desulfonatronospira thiodismutans ASO3-1.</title>
        <authorList>
            <consortium name="US DOE Joint Genome Institute (JGI-PGF)"/>
            <person name="Lucas S."/>
            <person name="Copeland A."/>
            <person name="Lapidus A."/>
            <person name="Cheng J.-F."/>
            <person name="Bruce D."/>
            <person name="Goodwin L."/>
            <person name="Pitluck S."/>
            <person name="Chertkov O."/>
            <person name="Brettin T."/>
            <person name="Detter J.C."/>
            <person name="Han C."/>
            <person name="Land M.L."/>
            <person name="Hauser L."/>
            <person name="Kyrpides N."/>
            <person name="Mikhailova N."/>
            <person name="Muyzer G."/>
            <person name="Woyke T."/>
        </authorList>
    </citation>
    <scope>NUCLEOTIDE SEQUENCE [LARGE SCALE GENOMIC DNA]</scope>
    <source>
        <strain evidence="15">ASO3-1</strain>
    </source>
</reference>
<dbReference type="GO" id="GO:0000719">
    <property type="term" value="P:photoreactive repair"/>
    <property type="evidence" value="ECO:0007669"/>
    <property type="project" value="TreeGrafter"/>
</dbReference>
<dbReference type="AlphaFoldDB" id="D6SS50"/>
<evidence type="ECO:0000256" key="5">
    <source>
        <dbReference type="ARBA" id="ARBA00014046"/>
    </source>
</evidence>
<dbReference type="NCBIfam" id="TIGR00591">
    <property type="entry name" value="phr2"/>
    <property type="match status" value="1"/>
</dbReference>
<evidence type="ECO:0000256" key="13">
    <source>
        <dbReference type="ARBA" id="ARBA00033999"/>
    </source>
</evidence>
<dbReference type="eggNOG" id="COG0415">
    <property type="taxonomic scope" value="Bacteria"/>
</dbReference>
<evidence type="ECO:0000256" key="10">
    <source>
        <dbReference type="ARBA" id="ARBA00023204"/>
    </source>
</evidence>
<dbReference type="PANTHER" id="PTHR10211">
    <property type="entry name" value="DEOXYRIBODIPYRIMIDINE PHOTOLYASE"/>
    <property type="match status" value="1"/>
</dbReference>
<dbReference type="GO" id="GO:0009650">
    <property type="term" value="P:UV protection"/>
    <property type="evidence" value="ECO:0007669"/>
    <property type="project" value="UniProtKB-ARBA"/>
</dbReference>
<dbReference type="Pfam" id="PF00875">
    <property type="entry name" value="DNA_photolyase"/>
    <property type="match status" value="1"/>
</dbReference>
<dbReference type="PROSITE" id="PS51645">
    <property type="entry name" value="PHR_CRY_ALPHA_BETA"/>
    <property type="match status" value="1"/>
</dbReference>
<name>D6SS50_9BACT</name>
<dbReference type="InterPro" id="IPR036155">
    <property type="entry name" value="Crypto/Photolyase_N_sf"/>
</dbReference>
<dbReference type="InterPro" id="IPR014729">
    <property type="entry name" value="Rossmann-like_a/b/a_fold"/>
</dbReference>
<dbReference type="EMBL" id="ACJN02000003">
    <property type="protein sequence ID" value="EFI33516.1"/>
    <property type="molecule type" value="Genomic_DNA"/>
</dbReference>
<evidence type="ECO:0000256" key="2">
    <source>
        <dbReference type="ARBA" id="ARBA00001974"/>
    </source>
</evidence>
<dbReference type="InterPro" id="IPR032673">
    <property type="entry name" value="DNA_photolyase_2_CS"/>
</dbReference>
<dbReference type="FunFam" id="1.25.40.80:FF:000004">
    <property type="entry name" value="Deoxyribodipyrimidine photolyase"/>
    <property type="match status" value="1"/>
</dbReference>
<evidence type="ECO:0000256" key="8">
    <source>
        <dbReference type="ARBA" id="ARBA00022827"/>
    </source>
</evidence>
<dbReference type="Proteomes" id="UP000005496">
    <property type="component" value="Unassembled WGS sequence"/>
</dbReference>
<evidence type="ECO:0000256" key="4">
    <source>
        <dbReference type="ARBA" id="ARBA00013149"/>
    </source>
</evidence>
<comment type="catalytic activity">
    <reaction evidence="13">
        <text>cyclobutadipyrimidine (in DNA) = 2 pyrimidine residues (in DNA).</text>
        <dbReference type="EC" id="4.1.99.3"/>
    </reaction>
</comment>
<comment type="cofactor">
    <cofactor evidence="2">
        <name>FAD</name>
        <dbReference type="ChEBI" id="CHEBI:57692"/>
    </cofactor>
</comment>
<organism evidence="15 16">
    <name type="scientific">Desulfonatronospira thiodismutans ASO3-1</name>
    <dbReference type="NCBI Taxonomy" id="555779"/>
    <lineage>
        <taxon>Bacteria</taxon>
        <taxon>Pseudomonadati</taxon>
        <taxon>Thermodesulfobacteriota</taxon>
        <taxon>Desulfovibrionia</taxon>
        <taxon>Desulfovibrionales</taxon>
        <taxon>Desulfonatronovibrionaceae</taxon>
        <taxon>Desulfonatronospira</taxon>
    </lineage>
</organism>
<dbReference type="InterPro" id="IPR008148">
    <property type="entry name" value="DNA_photolyase_2"/>
</dbReference>
<gene>
    <name evidence="15" type="ORF">Dthio_PD0850</name>
</gene>
<dbReference type="InterPro" id="IPR036134">
    <property type="entry name" value="Crypto/Photolyase_FAD-like_sf"/>
</dbReference>
<evidence type="ECO:0000256" key="6">
    <source>
        <dbReference type="ARBA" id="ARBA00022630"/>
    </source>
</evidence>
<accession>D6SS50</accession>
<dbReference type="EC" id="4.1.99.3" evidence="4"/>
<keyword evidence="8" id="KW-0274">FAD</keyword>
<proteinExistence type="inferred from homology"/>
<evidence type="ECO:0000256" key="9">
    <source>
        <dbReference type="ARBA" id="ARBA00023125"/>
    </source>
</evidence>
<evidence type="ECO:0000313" key="16">
    <source>
        <dbReference type="Proteomes" id="UP000005496"/>
    </source>
</evidence>
<keyword evidence="9" id="KW-0238">DNA-binding</keyword>
<dbReference type="InterPro" id="IPR006050">
    <property type="entry name" value="DNA_photolyase_N"/>
</dbReference>
<dbReference type="GO" id="GO:0003904">
    <property type="term" value="F:deoxyribodipyrimidine photo-lyase activity"/>
    <property type="evidence" value="ECO:0007669"/>
    <property type="project" value="UniProtKB-EC"/>
</dbReference>
<comment type="similarity">
    <text evidence="3">Belongs to the DNA photolyase class-2 family.</text>
</comment>
<feature type="domain" description="Photolyase/cryptochrome alpha/beta" evidence="14">
    <location>
        <begin position="19"/>
        <end position="149"/>
    </location>
</feature>
<dbReference type="SUPFAM" id="SSF48173">
    <property type="entry name" value="Cryptochrome/photolyase FAD-binding domain"/>
    <property type="match status" value="1"/>
</dbReference>
<dbReference type="FunFam" id="3.40.50.620:FF:000110">
    <property type="entry name" value="Deoxyribodipyrimidine photolyase"/>
    <property type="match status" value="1"/>
</dbReference>